<dbReference type="AlphaFoldDB" id="A0AAW2TLL3"/>
<proteinExistence type="predicted"/>
<sequence>MGSSKACLLAILLLLQLIYEVDGIVMFEVHHRYGGRGKEEATLKALRAHDLRAHGRMLADIDFQAAGDVIPNGDA</sequence>
<evidence type="ECO:0000256" key="1">
    <source>
        <dbReference type="SAM" id="SignalP"/>
    </source>
</evidence>
<dbReference type="EMBL" id="JACGWN010000014">
    <property type="protein sequence ID" value="KAL0405507.1"/>
    <property type="molecule type" value="Genomic_DNA"/>
</dbReference>
<name>A0AAW2TLL3_9LAMI</name>
<organism evidence="2">
    <name type="scientific">Sesamum latifolium</name>
    <dbReference type="NCBI Taxonomy" id="2727402"/>
    <lineage>
        <taxon>Eukaryota</taxon>
        <taxon>Viridiplantae</taxon>
        <taxon>Streptophyta</taxon>
        <taxon>Embryophyta</taxon>
        <taxon>Tracheophyta</taxon>
        <taxon>Spermatophyta</taxon>
        <taxon>Magnoliopsida</taxon>
        <taxon>eudicotyledons</taxon>
        <taxon>Gunneridae</taxon>
        <taxon>Pentapetalae</taxon>
        <taxon>asterids</taxon>
        <taxon>lamiids</taxon>
        <taxon>Lamiales</taxon>
        <taxon>Pedaliaceae</taxon>
        <taxon>Sesamum</taxon>
    </lineage>
</organism>
<protein>
    <submittedName>
        <fullName evidence="2">Uncharacterized protein</fullName>
    </submittedName>
</protein>
<accession>A0AAW2TLL3</accession>
<feature type="signal peptide" evidence="1">
    <location>
        <begin position="1"/>
        <end position="23"/>
    </location>
</feature>
<reference evidence="2" key="1">
    <citation type="submission" date="2020-06" db="EMBL/GenBank/DDBJ databases">
        <authorList>
            <person name="Li T."/>
            <person name="Hu X."/>
            <person name="Zhang T."/>
            <person name="Song X."/>
            <person name="Zhang H."/>
            <person name="Dai N."/>
            <person name="Sheng W."/>
            <person name="Hou X."/>
            <person name="Wei L."/>
        </authorList>
    </citation>
    <scope>NUCLEOTIDE SEQUENCE</scope>
    <source>
        <strain evidence="2">KEN1</strain>
        <tissue evidence="2">Leaf</tissue>
    </source>
</reference>
<feature type="chain" id="PRO_5043542569" evidence="1">
    <location>
        <begin position="24"/>
        <end position="75"/>
    </location>
</feature>
<reference evidence="2" key="2">
    <citation type="journal article" date="2024" name="Plant">
        <title>Genomic evolution and insights into agronomic trait innovations of Sesamum species.</title>
        <authorList>
            <person name="Miao H."/>
            <person name="Wang L."/>
            <person name="Qu L."/>
            <person name="Liu H."/>
            <person name="Sun Y."/>
            <person name="Le M."/>
            <person name="Wang Q."/>
            <person name="Wei S."/>
            <person name="Zheng Y."/>
            <person name="Lin W."/>
            <person name="Duan Y."/>
            <person name="Cao H."/>
            <person name="Xiong S."/>
            <person name="Wang X."/>
            <person name="Wei L."/>
            <person name="Li C."/>
            <person name="Ma Q."/>
            <person name="Ju M."/>
            <person name="Zhao R."/>
            <person name="Li G."/>
            <person name="Mu C."/>
            <person name="Tian Q."/>
            <person name="Mei H."/>
            <person name="Zhang T."/>
            <person name="Gao T."/>
            <person name="Zhang H."/>
        </authorList>
    </citation>
    <scope>NUCLEOTIDE SEQUENCE</scope>
    <source>
        <strain evidence="2">KEN1</strain>
    </source>
</reference>
<gene>
    <name evidence="2" type="ORF">Slati_3864600</name>
</gene>
<keyword evidence="1" id="KW-0732">Signal</keyword>
<comment type="caution">
    <text evidence="2">The sequence shown here is derived from an EMBL/GenBank/DDBJ whole genome shotgun (WGS) entry which is preliminary data.</text>
</comment>
<evidence type="ECO:0000313" key="2">
    <source>
        <dbReference type="EMBL" id="KAL0405507.1"/>
    </source>
</evidence>